<dbReference type="AlphaFoldDB" id="A0AAJ6NCI4"/>
<dbReference type="SUPFAM" id="SSF51126">
    <property type="entry name" value="Pectin lyase-like"/>
    <property type="match status" value="1"/>
</dbReference>
<dbReference type="Pfam" id="PF05860">
    <property type="entry name" value="TPS"/>
    <property type="match status" value="1"/>
</dbReference>
<reference evidence="2" key="1">
    <citation type="journal article" date="2023" name="Front. Microbiol.">
        <title>Phylogeography and host specificity of Pasteurellaceae pathogenic to sea-farmed fish in the north-east Atlantic.</title>
        <authorList>
            <person name="Gulla S."/>
            <person name="Colquhoun D.J."/>
            <person name="Olsen A.B."/>
            <person name="Spilsberg B."/>
            <person name="Lagesen K."/>
            <person name="Aakesson C.P."/>
            <person name="Strom S."/>
            <person name="Manji F."/>
            <person name="Birkbeck T.H."/>
            <person name="Nilsen H.K."/>
        </authorList>
    </citation>
    <scope>NUCLEOTIDE SEQUENCE</scope>
    <source>
        <strain evidence="2">98B1</strain>
    </source>
</reference>
<feature type="domain" description="Filamentous haemagglutinin FhaB/tRNA nuclease CdiA-like TPS" evidence="1">
    <location>
        <begin position="50"/>
        <end position="170"/>
    </location>
</feature>
<organism evidence="2 3">
    <name type="scientific">Phocoenobacter skyensis</name>
    <dbReference type="NCBI Taxonomy" id="97481"/>
    <lineage>
        <taxon>Bacteria</taxon>
        <taxon>Pseudomonadati</taxon>
        <taxon>Pseudomonadota</taxon>
        <taxon>Gammaproteobacteria</taxon>
        <taxon>Pasteurellales</taxon>
        <taxon>Pasteurellaceae</taxon>
        <taxon>Phocoenobacter</taxon>
    </lineage>
</organism>
<dbReference type="Gene3D" id="2.160.20.10">
    <property type="entry name" value="Single-stranded right-handed beta-helix, Pectin lyase-like"/>
    <property type="match status" value="1"/>
</dbReference>
<dbReference type="EMBL" id="JASAYT010000004">
    <property type="protein sequence ID" value="MDP8174260.1"/>
    <property type="molecule type" value="Genomic_DNA"/>
</dbReference>
<comment type="caution">
    <text evidence="2">The sequence shown here is derived from an EMBL/GenBank/DDBJ whole genome shotgun (WGS) entry which is preliminary data.</text>
</comment>
<sequence length="246" mass="27002">MSKRKMKLNSIFNGLIIVSLYLAPQTTLSSDVVADYNAPIKQQAIILPTKSGAIQVNVRTPSAAGVSVSQFSKFDVDNKGVVIANNRKATNTKIAGWVSANPYMVRGEADVIVNQVNSNNPSQLNGVIEVAGKRADIIIANPSGIAVNGGKFLNTNKTILSTGKTQLQQGKVVGHQIQQGQIVVTGKGLEVQVKPNYNKEKLLDIKFSKVKLLLLVRDWMFKREITQPYWLEAVRLMQKFTKIKVN</sequence>
<evidence type="ECO:0000259" key="1">
    <source>
        <dbReference type="SMART" id="SM00912"/>
    </source>
</evidence>
<dbReference type="RefSeq" id="WP_306387320.1">
    <property type="nucleotide sequence ID" value="NZ_JASAYT010000004.1"/>
</dbReference>
<accession>A0AAJ6NCI4</accession>
<name>A0AAJ6NCI4_9PAST</name>
<gene>
    <name evidence="2" type="ORF">QJU97_02155</name>
</gene>
<dbReference type="SMART" id="SM00912">
    <property type="entry name" value="Haemagg_act"/>
    <property type="match status" value="1"/>
</dbReference>
<evidence type="ECO:0000313" key="3">
    <source>
        <dbReference type="Proteomes" id="UP001231736"/>
    </source>
</evidence>
<dbReference type="InterPro" id="IPR012334">
    <property type="entry name" value="Pectin_lyas_fold"/>
</dbReference>
<dbReference type="InterPro" id="IPR008638">
    <property type="entry name" value="FhaB/CdiA-like_TPS"/>
</dbReference>
<dbReference type="Proteomes" id="UP001231736">
    <property type="component" value="Unassembled WGS sequence"/>
</dbReference>
<proteinExistence type="predicted"/>
<protein>
    <submittedName>
        <fullName evidence="2">Filamentous hemagglutinin N-terminal domain-containing protein</fullName>
    </submittedName>
</protein>
<dbReference type="NCBIfam" id="TIGR01901">
    <property type="entry name" value="adhes_NPXG"/>
    <property type="match status" value="1"/>
</dbReference>
<evidence type="ECO:0000313" key="2">
    <source>
        <dbReference type="EMBL" id="MDP8174260.1"/>
    </source>
</evidence>
<dbReference type="InterPro" id="IPR011050">
    <property type="entry name" value="Pectin_lyase_fold/virulence"/>
</dbReference>